<evidence type="ECO:0000313" key="4">
    <source>
        <dbReference type="Proteomes" id="UP001470230"/>
    </source>
</evidence>
<keyword evidence="2" id="KW-0812">Transmembrane</keyword>
<comment type="caution">
    <text evidence="3">The sequence shown here is derived from an EMBL/GenBank/DDBJ whole genome shotgun (WGS) entry which is preliminary data.</text>
</comment>
<evidence type="ECO:0000256" key="1">
    <source>
        <dbReference type="SAM" id="MobiDB-lite"/>
    </source>
</evidence>
<gene>
    <name evidence="3" type="ORF">M9Y10_025897</name>
</gene>
<dbReference type="SUPFAM" id="SSF51126">
    <property type="entry name" value="Pectin lyase-like"/>
    <property type="match status" value="1"/>
</dbReference>
<dbReference type="Proteomes" id="UP001470230">
    <property type="component" value="Unassembled WGS sequence"/>
</dbReference>
<feature type="compositionally biased region" description="Polar residues" evidence="1">
    <location>
        <begin position="163"/>
        <end position="177"/>
    </location>
</feature>
<keyword evidence="4" id="KW-1185">Reference proteome</keyword>
<dbReference type="Gene3D" id="2.60.120.260">
    <property type="entry name" value="Galactose-binding domain-like"/>
    <property type="match status" value="2"/>
</dbReference>
<keyword evidence="2" id="KW-0472">Membrane</keyword>
<dbReference type="InterPro" id="IPR011050">
    <property type="entry name" value="Pectin_lyase_fold/virulence"/>
</dbReference>
<dbReference type="SMART" id="SM00710">
    <property type="entry name" value="PbH1"/>
    <property type="match status" value="6"/>
</dbReference>
<proteinExistence type="predicted"/>
<protein>
    <recommendedName>
        <fullName evidence="5">Right handed beta helix domain-containing protein</fullName>
    </recommendedName>
</protein>
<evidence type="ECO:0000313" key="3">
    <source>
        <dbReference type="EMBL" id="KAK8842319.1"/>
    </source>
</evidence>
<name>A0ABR2H7X6_9EUKA</name>
<feature type="region of interest" description="Disordered" evidence="1">
    <location>
        <begin position="158"/>
        <end position="177"/>
    </location>
</feature>
<feature type="transmembrane region" description="Helical" evidence="2">
    <location>
        <begin position="1888"/>
        <end position="1907"/>
    </location>
</feature>
<dbReference type="InterPro" id="IPR006626">
    <property type="entry name" value="PbH1"/>
</dbReference>
<sequence length="1925" mass="218546">MIFELLIFFSQARKEICICNNNCSSLCPANYFNASSNSNFQEFIIPHIKDEKEINLYLYSQTIGFTFSIDLSYFQSQRLTIKSLTDSKEILLYIQKEVNEKYTETTIKPGYEIHLPDLIAIPYYNNKIKKIISSSNEPSSTTIPVSLGLHQLNHEGNAGCDNAPQNSRRTNYQLSSLSPSTDSRCNCPANEDELDKPSAYKCGFRCWGTATYDYVFKGVQFAIYGTKDNAQATCYVKIDDNPPELVDLTYIKDQSLRIDYVIVYTSDILEYGYHTVKIYPDDKKSGDKKKYELNKFVYWPSITAKRLNCTNFTLNENGSANDEIWKTETDGIGGIRKIRGKNGAAIIKLQCTKFWVYGIMDNNEGNLNVYYNGKSDSSTTKSPDNKVRENVLIYESPEFDYSAITVTLKPSSGSLVIYCIFYEVPPTPTQTPTPVSVSLLDMECEHRDNCGSYSQGSDVVYNKSTFSDFGCSTNFNSPESYQCGIRCWGSHMTISYTFKGVKFGIFGKFDTNFGTFNVYLDGKNIASVYANAPTFTYANLFESNVYVYKEHTVTISSDGLYEIYKLVFWPSTKANRYNSSTFSYSPSYTFSSDSIGGIFHWYRYSQSYKYYQKSFQCSRFWVYHHSDRNYGNVTISFNDKSYSVSQETSARVRYNLVLDSDEFEYKSITLKGASNGYLTMSCVYYHTEPSELEYIDKNFYTTLPYIKVFVASNSRINQISGCNFSHIAEVLDYFIILQKDILFFDNTFEYSNSDDETYAMPIDIQYNSQGTNFLTIKNCTFIQATRKMRNSGANVFYCSRDYTINVNFESCLFENCGLSSSEIIIQIENQNSFLKMDNCTFQFTQNSCKTIKAACSRATICDCKFIKSGPIIIEQKDDDPSSTAASNNIAITQCTFDSCSISDYNYKAIQMIFTTISSITFEYNVISNIKTTENDDYSIFIDGNNKIEQLELKNITFINNSCSCLYGGGIGMIVHNINNLLFTCCDFINNEARKNGNRNVDIDIPGGDYYNGDGGAIQIGFYCLTNNASLTFNSCTFNKNKAARHGGALAIQTLSTVEINFCLFELNEANYDFGSTAELLIENHFNKKKQGRAGAIYINPSYIYNAKDHPDCKNTDEYLKRISITNSQFLTNSAFDGFAIYIEGDEVPTDFVIEKNVFNRNYNYDANSANTDPNLTVRGVIATEIHTISDVILEKNDFIIDNSKKFIFVDHYGSILSTNAFTESVKFSVSNAFSNSYKFSNSLAFSNSNQFSKSLEFSNSKDFTKSSEFSETKEFSATNDFSETTKFTNSLSFSNSNKFSKSLEFSNSKDFTKSSEFSETKEFSATNDFSETTKFTNSLSFSNSNKFSKSLEFSNSKDFTKSSEFSETKEFSATNDFSETTKFTNSLSFSNSNKFSKSFEFSNSGQFSETLYFSNTKDFTISSKFSETNKFTNSLAFSNSEKFIETDEFSHSKMFSNSEKFTETNNFSRTKEFSVTGEFSYSKEFSNSKQFSNSGKFTETNDFSRTEEFTITAKFSYSYIFSNSQKFSISKAFSNTEELSTTEFFTQTRKFSQSQSFTETEKFSNSNPFSGSKQFSHSLYFSQSQAFLPSDPLPYKTQCALYANDEYILINNCDYSQYESNKVLIRVITTNFTGYQKDGDGSAIRLINCGFIVNKTCFIDCISTSPVGGGGAIFINNSMDVEYNNTFIDILFLRCKAAYGGAVFIYSDSDICYCYFLRCQFLNNEAYAKKSVSNQNKNLFGGSAIYASSKNFNIENSTFYKNKGSAVKLHNAFNQMNSKHLLEKEENSFLIIGCDFDKDDKSKSAISYVDEKTGQNKLEIVNCNFKGKLKKDHHYIDGTILKKDSIYIESCNFEGDEKNAMKLDLFSDSSSLDLVNLNVVSNPFSSNFWKFVLVIAIFSSLFLLIILKISIYRNLECPDEKVLEL</sequence>
<keyword evidence="2" id="KW-1133">Transmembrane helix</keyword>
<organism evidence="3 4">
    <name type="scientific">Tritrichomonas musculus</name>
    <dbReference type="NCBI Taxonomy" id="1915356"/>
    <lineage>
        <taxon>Eukaryota</taxon>
        <taxon>Metamonada</taxon>
        <taxon>Parabasalia</taxon>
        <taxon>Tritrichomonadida</taxon>
        <taxon>Tritrichomonadidae</taxon>
        <taxon>Tritrichomonas</taxon>
    </lineage>
</organism>
<evidence type="ECO:0000256" key="2">
    <source>
        <dbReference type="SAM" id="Phobius"/>
    </source>
</evidence>
<dbReference type="EMBL" id="JAPFFF010000038">
    <property type="protein sequence ID" value="KAK8842319.1"/>
    <property type="molecule type" value="Genomic_DNA"/>
</dbReference>
<accession>A0ABR2H7X6</accession>
<reference evidence="3 4" key="1">
    <citation type="submission" date="2024-04" db="EMBL/GenBank/DDBJ databases">
        <title>Tritrichomonas musculus Genome.</title>
        <authorList>
            <person name="Alves-Ferreira E."/>
            <person name="Grigg M."/>
            <person name="Lorenzi H."/>
            <person name="Galac M."/>
        </authorList>
    </citation>
    <scope>NUCLEOTIDE SEQUENCE [LARGE SCALE GENOMIC DNA]</scope>
    <source>
        <strain evidence="3 4">EAF2021</strain>
    </source>
</reference>
<evidence type="ECO:0008006" key="5">
    <source>
        <dbReference type="Google" id="ProtNLM"/>
    </source>
</evidence>